<comment type="caution">
    <text evidence="2">The sequence shown here is derived from an EMBL/GenBank/DDBJ whole genome shotgun (WGS) entry which is preliminary data.</text>
</comment>
<organism evidence="2 3">
    <name type="scientific">Williamsia serinedens</name>
    <dbReference type="NCBI Taxonomy" id="391736"/>
    <lineage>
        <taxon>Bacteria</taxon>
        <taxon>Bacillati</taxon>
        <taxon>Actinomycetota</taxon>
        <taxon>Actinomycetes</taxon>
        <taxon>Mycobacteriales</taxon>
        <taxon>Nocardiaceae</taxon>
        <taxon>Williamsia</taxon>
    </lineage>
</organism>
<dbReference type="Gene3D" id="3.40.50.720">
    <property type="entry name" value="NAD(P)-binding Rossmann-like Domain"/>
    <property type="match status" value="1"/>
</dbReference>
<dbReference type="Gene3D" id="3.40.109.10">
    <property type="entry name" value="NADH Oxidase"/>
    <property type="match status" value="1"/>
</dbReference>
<evidence type="ECO:0000313" key="2">
    <source>
        <dbReference type="EMBL" id="MCP2162713.1"/>
    </source>
</evidence>
<accession>A0ABT1HA85</accession>
<dbReference type="CDD" id="cd01483">
    <property type="entry name" value="E1_enzyme_family"/>
    <property type="match status" value="1"/>
</dbReference>
<proteinExistence type="predicted"/>
<name>A0ABT1HA85_9NOCA</name>
<dbReference type="InterPro" id="IPR035985">
    <property type="entry name" value="Ubiquitin-activating_enz"/>
</dbReference>
<dbReference type="EMBL" id="JAMTCG010000007">
    <property type="protein sequence ID" value="MCP2162713.1"/>
    <property type="molecule type" value="Genomic_DNA"/>
</dbReference>
<dbReference type="PANTHER" id="PTHR43267:SF3">
    <property type="entry name" value="THIF PROTEIN"/>
    <property type="match status" value="1"/>
</dbReference>
<feature type="domain" description="THIF-type NAD/FAD binding fold" evidence="1">
    <location>
        <begin position="90"/>
        <end position="251"/>
    </location>
</feature>
<gene>
    <name evidence="2" type="ORF">LX12_003921</name>
</gene>
<dbReference type="Pfam" id="PF00899">
    <property type="entry name" value="ThiF"/>
    <property type="match status" value="1"/>
</dbReference>
<dbReference type="SUPFAM" id="SSF69572">
    <property type="entry name" value="Activating enzymes of the ubiquitin-like proteins"/>
    <property type="match status" value="1"/>
</dbReference>
<dbReference type="InterPro" id="IPR000415">
    <property type="entry name" value="Nitroreductase-like"/>
</dbReference>
<dbReference type="RefSeq" id="WP_253656268.1">
    <property type="nucleotide sequence ID" value="NZ_BAAAOE010000002.1"/>
</dbReference>
<dbReference type="Proteomes" id="UP001205740">
    <property type="component" value="Unassembled WGS sequence"/>
</dbReference>
<dbReference type="PANTHER" id="PTHR43267">
    <property type="entry name" value="TRNA THREONYLCARBAMOYLADENOSINE DEHYDRATASE"/>
    <property type="match status" value="1"/>
</dbReference>
<sequence length="698" mass="73750">MAPNSMRTSAVAEILDPANPTDAERLATLRADPAIEVVDTLERQREALHACLPRPDDAVLEETSRWVHMPWRRTVVHVLGPRAFRRVRLDRNRNKITLDEQQRAAETTVGVVGLSVGHAVAHTIALEGLAGTLRLADLDELDLGNLNRVPATVLDIGVNKAVVAARRIAEIDPYLRVEILPAAVDESTVEEFLDGLDVVVEECDSFAAKVLLRRRARDRRIPVLCETSDGGVLDVERFDVEPDRPLFHGLLDDVDTDGVLDPATLIAAAATLLDARRLTSRMGASVLEVGRTLSTWPQLGGDVALGGATVATALRRLLRRDPLPSGRIRADLDARLDDLVDPLTETERPTVSYEPDPAARAQEMSDVEVVAFAAARAPSPYNLQPWTIRRSEDTVEITRTPGAGSTLGDVAGRASAVTIGAAARNMAVAARARGRSTSVAIAGDSARIALSDDRTEPTPGAIDGAAAVFARRSTREAGDGSPLSPAEVDALQASTTAGTVRVVTDRDRIDRAAAVLGVDARVRHLVPGVHGEWAAAIRHPGEVAPTGIDAHALGLPTAARALVPLLTRGDVMAHLAAWDAGQGLGAPTAAVVASASALVVVTAAGWSVDDFARAGDVAEAVWIAATAAGLGVCVTQPIAVYARDDADREAISPDWAQQLGAVDRDFRDALGVADDPLALVLRVVRGTGSAPVSRRRAV</sequence>
<protein>
    <submittedName>
        <fullName evidence="2">ThiF family protein</fullName>
    </submittedName>
</protein>
<dbReference type="InterPro" id="IPR000594">
    <property type="entry name" value="ThiF_NAD_FAD-bd"/>
</dbReference>
<dbReference type="NCBIfam" id="NF005901">
    <property type="entry name" value="PRK07877.1"/>
    <property type="match status" value="1"/>
</dbReference>
<evidence type="ECO:0000259" key="1">
    <source>
        <dbReference type="Pfam" id="PF00899"/>
    </source>
</evidence>
<evidence type="ECO:0000313" key="3">
    <source>
        <dbReference type="Proteomes" id="UP001205740"/>
    </source>
</evidence>
<dbReference type="InterPro" id="IPR045886">
    <property type="entry name" value="ThiF/MoeB/HesA"/>
</dbReference>
<reference evidence="2 3" key="1">
    <citation type="submission" date="2022-06" db="EMBL/GenBank/DDBJ databases">
        <title>Genomic Encyclopedia of Archaeal and Bacterial Type Strains, Phase II (KMG-II): from individual species to whole genera.</title>
        <authorList>
            <person name="Goeker M."/>
        </authorList>
    </citation>
    <scope>NUCLEOTIDE SEQUENCE [LARGE SCALE GENOMIC DNA]</scope>
    <source>
        <strain evidence="2 3">DSM 45037</strain>
    </source>
</reference>
<keyword evidence="3" id="KW-1185">Reference proteome</keyword>
<dbReference type="SUPFAM" id="SSF55469">
    <property type="entry name" value="FMN-dependent nitroreductase-like"/>
    <property type="match status" value="1"/>
</dbReference>